<protein>
    <submittedName>
        <fullName evidence="1">DNA polymerase POL2</fullName>
    </submittedName>
</protein>
<dbReference type="EMBL" id="CP016893">
    <property type="protein sequence ID" value="AST57957.1"/>
    <property type="molecule type" value="Genomic_DNA"/>
</dbReference>
<gene>
    <name evidence="1" type="ORF">Thert_02005</name>
</gene>
<evidence type="ECO:0000313" key="1">
    <source>
        <dbReference type="EMBL" id="AST57957.1"/>
    </source>
</evidence>
<sequence>MEQHKSYWEHDSLVDKIKKKYKELNQWDEEKAFKYIQDKLHEIEEKHKGVGTYGITWIEDHNKPLNKKHDEAMDKVNRSFKAKDMTLLYDGMVEFENVIDEIVESYAEAKKLSEKYEVDINSIYWDQELNAYVVKKE</sequence>
<evidence type="ECO:0000313" key="2">
    <source>
        <dbReference type="Proteomes" id="UP000214975"/>
    </source>
</evidence>
<dbReference type="Proteomes" id="UP000214975">
    <property type="component" value="Chromosome"/>
</dbReference>
<proteinExistence type="predicted"/>
<dbReference type="RefSeq" id="WP_237268727.1">
    <property type="nucleotide sequence ID" value="NZ_CP016893.1"/>
</dbReference>
<dbReference type="AlphaFoldDB" id="A0A223HZY8"/>
<accession>A0A223HZY8</accession>
<name>A0A223HZY8_THETR</name>
<organism evidence="1 2">
    <name type="scientific">Thermoanaerobacterium thermosaccharolyticum</name>
    <name type="common">Clostridium thermosaccharolyticum</name>
    <dbReference type="NCBI Taxonomy" id="1517"/>
    <lineage>
        <taxon>Bacteria</taxon>
        <taxon>Bacillati</taxon>
        <taxon>Bacillota</taxon>
        <taxon>Clostridia</taxon>
        <taxon>Thermoanaerobacterales</taxon>
        <taxon>Thermoanaerobacteraceae</taxon>
        <taxon>Thermoanaerobacterium</taxon>
    </lineage>
</organism>
<reference evidence="1 2" key="1">
    <citation type="submission" date="2016-08" db="EMBL/GenBank/DDBJ databases">
        <title>A novel genetic cassette of butanologenic Thermoanaerobacterium thermosaccharolyticum that directly convert cellulose to butanol.</title>
        <authorList>
            <person name="Li T."/>
            <person name="He J."/>
        </authorList>
    </citation>
    <scope>NUCLEOTIDE SEQUENCE [LARGE SCALE GENOMIC DNA]</scope>
    <source>
        <strain evidence="1 2">TG57</strain>
    </source>
</reference>